<evidence type="ECO:0000259" key="2">
    <source>
        <dbReference type="Pfam" id="PF13936"/>
    </source>
</evidence>
<dbReference type="EMBL" id="JAKCXM010000813">
    <property type="protein sequence ID" value="KAJ0391850.1"/>
    <property type="molecule type" value="Genomic_DNA"/>
</dbReference>
<comment type="caution">
    <text evidence="3">The sequence shown here is derived from an EMBL/GenBank/DDBJ whole genome shotgun (WGS) entry which is preliminary data.</text>
</comment>
<keyword evidence="4" id="KW-1185">Reference proteome</keyword>
<dbReference type="AlphaFoldDB" id="A0AAD5L796"/>
<protein>
    <recommendedName>
        <fullName evidence="2">Transposase IS30-like HTH domain-containing protein</fullName>
    </recommendedName>
</protein>
<feature type="domain" description="Transposase IS30-like HTH" evidence="2">
    <location>
        <begin position="7"/>
        <end position="42"/>
    </location>
</feature>
<dbReference type="Gene3D" id="1.10.10.60">
    <property type="entry name" value="Homeodomain-like"/>
    <property type="match status" value="1"/>
</dbReference>
<gene>
    <name evidence="3" type="ORF">P43SY_010482</name>
</gene>
<feature type="region of interest" description="Disordered" evidence="1">
    <location>
        <begin position="40"/>
        <end position="140"/>
    </location>
</feature>
<accession>A0AAD5L796</accession>
<proteinExistence type="predicted"/>
<evidence type="ECO:0000313" key="4">
    <source>
        <dbReference type="Proteomes" id="UP001209570"/>
    </source>
</evidence>
<sequence length="140" mass="14265">MQVKAKEERGRIRGLREAGLTIKAIAARLGRSTGAISKALKQRRSLPKAYAPSKVAQTTHSLPSLSSSGSALISSSSASSPPSLTPSRSIESHPVGTTMSPVSPVFASASTAPESFSPSPTSSSSISCAVPEHANAPAPQ</sequence>
<feature type="compositionally biased region" description="Low complexity" evidence="1">
    <location>
        <begin position="61"/>
        <end position="89"/>
    </location>
</feature>
<feature type="compositionally biased region" description="Low complexity" evidence="1">
    <location>
        <begin position="106"/>
        <end position="127"/>
    </location>
</feature>
<name>A0AAD5L796_PYTIN</name>
<reference evidence="3" key="1">
    <citation type="submission" date="2021-12" db="EMBL/GenBank/DDBJ databases">
        <title>Prjna785345.</title>
        <authorList>
            <person name="Rujirawat T."/>
            <person name="Krajaejun T."/>
        </authorList>
    </citation>
    <scope>NUCLEOTIDE SEQUENCE</scope>
    <source>
        <strain evidence="3">Pi057C3</strain>
    </source>
</reference>
<dbReference type="Pfam" id="PF13936">
    <property type="entry name" value="HTH_38"/>
    <property type="match status" value="1"/>
</dbReference>
<dbReference type="Proteomes" id="UP001209570">
    <property type="component" value="Unassembled WGS sequence"/>
</dbReference>
<evidence type="ECO:0000256" key="1">
    <source>
        <dbReference type="SAM" id="MobiDB-lite"/>
    </source>
</evidence>
<evidence type="ECO:0000313" key="3">
    <source>
        <dbReference type="EMBL" id="KAJ0391850.1"/>
    </source>
</evidence>
<dbReference type="InterPro" id="IPR025246">
    <property type="entry name" value="IS30-like_HTH"/>
</dbReference>
<organism evidence="3 4">
    <name type="scientific">Pythium insidiosum</name>
    <name type="common">Pythiosis disease agent</name>
    <dbReference type="NCBI Taxonomy" id="114742"/>
    <lineage>
        <taxon>Eukaryota</taxon>
        <taxon>Sar</taxon>
        <taxon>Stramenopiles</taxon>
        <taxon>Oomycota</taxon>
        <taxon>Peronosporomycetes</taxon>
        <taxon>Pythiales</taxon>
        <taxon>Pythiaceae</taxon>
        <taxon>Pythium</taxon>
    </lineage>
</organism>